<dbReference type="AlphaFoldDB" id="A0A0S6VZI8"/>
<gene>
    <name evidence="2" type="ORF">U14_03924</name>
</gene>
<sequence length="697" mass="79158">MHKFSQFDLKLNIGRLPLIYSLGDLTSIREIFTPEDEDVGRTQLPILPPTSGIISLNDEEIEGYLVETSSPLMFTIREFLQGLDSLMEWKQQSGDRQHSDVAENFAALRRDCMNRLGARLVDVIKQERRLGLYNLFWLTISKYLIGLLDRVIAHRTGKQTKRKLEMLPLITQTFLDAIQQVKRYLQKEDAQQRHYSRYIDEMMLSHLGAAFNYEFSRSVITDQIHVMFPQLSRTNLMECAQQVFQQGNEKYHLGYDDFVNIYSGIRTYIDKRLRSKDPMFCEMAANVMKIPSRNVLNIPVEAILFHPGVISIFAEEIRQLPVKSPTRKKLLFKSSMPQLGDLFAEGTWEFALADYLNFAKDLRRSEIITTLRNRLAFFTPSHQSSSHASSAAESAATGIADRISYRFEKGRIIQDLRNVTLIFLDLRGFTELSAGDITDQVLKQYLYKFFDPVVNIINHFNGVIKTYAGDGILASFGNSKYHVLQAIRASIEVKKFFTLLKNEHKIPFTGMGIGIHTGLVEETYFFSDLESPNLNTVIGLSANLVGRLSSGKTEKKIQIEPHSLKELRDYLEAHDPALSAGSGALAIFEDRLQHVVQAIQSQKNQTASEQAEYQKLSVKVLSGVLNNHGIALSNDTFAHLHAIQQLHEQQVAGTVHYTFFDSVLQEELVLIKAGDATFKGLKGKFPVWGIYAHSEFA</sequence>
<protein>
    <submittedName>
        <fullName evidence="2">Adenylate/guanylate cyclase</fullName>
    </submittedName>
</protein>
<feature type="domain" description="Guanylate cyclase" evidence="1">
    <location>
        <begin position="420"/>
        <end position="549"/>
    </location>
</feature>
<evidence type="ECO:0000259" key="1">
    <source>
        <dbReference type="PROSITE" id="PS50125"/>
    </source>
</evidence>
<dbReference type="HOGENOM" id="CLU_395194_0_0_0"/>
<evidence type="ECO:0000313" key="2">
    <source>
        <dbReference type="EMBL" id="GAK52669.1"/>
    </source>
</evidence>
<dbReference type="STRING" id="1499966.U14_03924"/>
<proteinExistence type="predicted"/>
<dbReference type="SUPFAM" id="SSF55073">
    <property type="entry name" value="Nucleotide cyclase"/>
    <property type="match status" value="1"/>
</dbReference>
<dbReference type="Gene3D" id="3.30.70.1230">
    <property type="entry name" value="Nucleotide cyclase"/>
    <property type="match status" value="1"/>
</dbReference>
<dbReference type="InterPro" id="IPR029787">
    <property type="entry name" value="Nucleotide_cyclase"/>
</dbReference>
<dbReference type="Proteomes" id="UP000030700">
    <property type="component" value="Unassembled WGS sequence"/>
</dbReference>
<dbReference type="EMBL" id="DF820459">
    <property type="protein sequence ID" value="GAK52669.1"/>
    <property type="molecule type" value="Genomic_DNA"/>
</dbReference>
<name>A0A0S6VZI8_9BACT</name>
<keyword evidence="3" id="KW-1185">Reference proteome</keyword>
<organism evidence="2">
    <name type="scientific">Candidatus Moduliflexus flocculans</name>
    <dbReference type="NCBI Taxonomy" id="1499966"/>
    <lineage>
        <taxon>Bacteria</taxon>
        <taxon>Candidatus Moduliflexota</taxon>
        <taxon>Candidatus Moduliflexia</taxon>
        <taxon>Candidatus Moduliflexales</taxon>
        <taxon>Candidatus Moduliflexaceae</taxon>
    </lineage>
</organism>
<dbReference type="GO" id="GO:0035556">
    <property type="term" value="P:intracellular signal transduction"/>
    <property type="evidence" value="ECO:0007669"/>
    <property type="project" value="InterPro"/>
</dbReference>
<dbReference type="InterPro" id="IPR050697">
    <property type="entry name" value="Adenylyl/Guanylyl_Cyclase_3/4"/>
</dbReference>
<dbReference type="PANTHER" id="PTHR43081">
    <property type="entry name" value="ADENYLATE CYCLASE, TERMINAL-DIFFERENTIATION SPECIFIC-RELATED"/>
    <property type="match status" value="1"/>
</dbReference>
<accession>A0A0S6VZI8</accession>
<dbReference type="GO" id="GO:0009190">
    <property type="term" value="P:cyclic nucleotide biosynthetic process"/>
    <property type="evidence" value="ECO:0007669"/>
    <property type="project" value="InterPro"/>
</dbReference>
<dbReference type="GO" id="GO:0004016">
    <property type="term" value="F:adenylate cyclase activity"/>
    <property type="evidence" value="ECO:0007669"/>
    <property type="project" value="UniProtKB-ARBA"/>
</dbReference>
<dbReference type="PANTHER" id="PTHR43081:SF1">
    <property type="entry name" value="ADENYLATE CYCLASE, TERMINAL-DIFFERENTIATION SPECIFIC"/>
    <property type="match status" value="1"/>
</dbReference>
<dbReference type="CDD" id="cd07302">
    <property type="entry name" value="CHD"/>
    <property type="match status" value="1"/>
</dbReference>
<evidence type="ECO:0000313" key="3">
    <source>
        <dbReference type="Proteomes" id="UP000030700"/>
    </source>
</evidence>
<dbReference type="PROSITE" id="PS50125">
    <property type="entry name" value="GUANYLATE_CYCLASE_2"/>
    <property type="match status" value="1"/>
</dbReference>
<dbReference type="InterPro" id="IPR001054">
    <property type="entry name" value="A/G_cyclase"/>
</dbReference>
<dbReference type="Pfam" id="PF00211">
    <property type="entry name" value="Guanylate_cyc"/>
    <property type="match status" value="1"/>
</dbReference>
<reference evidence="2" key="1">
    <citation type="journal article" date="2015" name="PeerJ">
        <title>First genomic representation of candidate bacterial phylum KSB3 points to enhanced environmental sensing as a trigger of wastewater bulking.</title>
        <authorList>
            <person name="Sekiguchi Y."/>
            <person name="Ohashi A."/>
            <person name="Parks D.H."/>
            <person name="Yamauchi T."/>
            <person name="Tyson G.W."/>
            <person name="Hugenholtz P."/>
        </authorList>
    </citation>
    <scope>NUCLEOTIDE SEQUENCE [LARGE SCALE GENOMIC DNA]</scope>
</reference>